<comment type="caution">
    <text evidence="1">The sequence shown here is derived from an EMBL/GenBank/DDBJ whole genome shotgun (WGS) entry which is preliminary data.</text>
</comment>
<proteinExistence type="predicted"/>
<organism evidence="1 2">
    <name type="scientific">Erythrobacter longus</name>
    <dbReference type="NCBI Taxonomy" id="1044"/>
    <lineage>
        <taxon>Bacteria</taxon>
        <taxon>Pseudomonadati</taxon>
        <taxon>Pseudomonadota</taxon>
        <taxon>Alphaproteobacteria</taxon>
        <taxon>Sphingomonadales</taxon>
        <taxon>Erythrobacteraceae</taxon>
        <taxon>Erythrobacter/Porphyrobacter group</taxon>
        <taxon>Erythrobacter</taxon>
    </lineage>
</organism>
<keyword evidence="2" id="KW-1185">Reference proteome</keyword>
<dbReference type="RefSeq" id="WP_034959142.1">
    <property type="nucleotide sequence ID" value="NZ_JMIW01000002.1"/>
</dbReference>
<reference evidence="1 2" key="1">
    <citation type="submission" date="2014-04" db="EMBL/GenBank/DDBJ databases">
        <title>A comprehensive comparison of genomes of Erythrobacter spp. strains.</title>
        <authorList>
            <person name="Zheng Q."/>
        </authorList>
    </citation>
    <scope>NUCLEOTIDE SEQUENCE [LARGE SCALE GENOMIC DNA]</scope>
    <source>
        <strain evidence="1 2">DSM 6997</strain>
    </source>
</reference>
<dbReference type="InterPro" id="IPR009354">
    <property type="entry name" value="Usg"/>
</dbReference>
<name>A0A074MFT0_ERYLO</name>
<accession>A0A074MFT0</accession>
<protein>
    <submittedName>
        <fullName evidence="1">Protein usg</fullName>
    </submittedName>
</protein>
<dbReference type="eggNOG" id="COG5425">
    <property type="taxonomic scope" value="Bacteria"/>
</dbReference>
<dbReference type="OrthoDB" id="9811054at2"/>
<dbReference type="STRING" id="1044.EH31_06620"/>
<evidence type="ECO:0000313" key="1">
    <source>
        <dbReference type="EMBL" id="KEO90708.1"/>
    </source>
</evidence>
<sequence>MTDRAFLVQLDGYGLTTAEICYFMPDHPLIVQTFAWQEYDAAPDFPVLFDFLDYWRREIEADIQSVRIAHDKLMRPANWRSADGVISWED</sequence>
<dbReference type="EMBL" id="JMIW01000002">
    <property type="protein sequence ID" value="KEO90708.1"/>
    <property type="molecule type" value="Genomic_DNA"/>
</dbReference>
<dbReference type="Proteomes" id="UP000027647">
    <property type="component" value="Unassembled WGS sequence"/>
</dbReference>
<gene>
    <name evidence="1" type="ORF">EH31_06620</name>
</gene>
<evidence type="ECO:0000313" key="2">
    <source>
        <dbReference type="Proteomes" id="UP000027647"/>
    </source>
</evidence>
<dbReference type="AlphaFoldDB" id="A0A074MFT0"/>
<dbReference type="Pfam" id="PF06233">
    <property type="entry name" value="Usg"/>
    <property type="match status" value="1"/>
</dbReference>